<keyword evidence="1" id="KW-0347">Helicase</keyword>
<feature type="compositionally biased region" description="Low complexity" evidence="2">
    <location>
        <begin position="286"/>
        <end position="300"/>
    </location>
</feature>
<comment type="caution">
    <text evidence="5">The sequence shown here is derived from an EMBL/GenBank/DDBJ whole genome shotgun (WGS) entry which is preliminary data.</text>
</comment>
<dbReference type="AlphaFoldDB" id="A0AAW0P8P7"/>
<keyword evidence="6" id="KW-1185">Reference proteome</keyword>
<keyword evidence="1" id="KW-0378">Hydrolase</keyword>
<comment type="similarity">
    <text evidence="1">Belongs to the helicase family.</text>
</comment>
<keyword evidence="1" id="KW-0227">DNA damage</keyword>
<accession>A0AAW0P8P7</accession>
<evidence type="ECO:0000313" key="5">
    <source>
        <dbReference type="EMBL" id="KAK7919195.1"/>
    </source>
</evidence>
<evidence type="ECO:0000259" key="4">
    <source>
        <dbReference type="Pfam" id="PF21530"/>
    </source>
</evidence>
<dbReference type="InterPro" id="IPR051055">
    <property type="entry name" value="PIF1_helicase"/>
</dbReference>
<keyword evidence="1" id="KW-0233">DNA recombination</keyword>
<dbReference type="EC" id="5.6.2.3" evidence="1"/>
<keyword evidence="1" id="KW-0547">Nucleotide-binding</keyword>
<feature type="domain" description="DNA helicase Pif1-like DEAD-box helicase" evidence="3">
    <location>
        <begin position="483"/>
        <end position="684"/>
    </location>
</feature>
<dbReference type="GO" id="GO:0005524">
    <property type="term" value="F:ATP binding"/>
    <property type="evidence" value="ECO:0007669"/>
    <property type="project" value="UniProtKB-KW"/>
</dbReference>
<dbReference type="InterPro" id="IPR049163">
    <property type="entry name" value="Pif1-like_2B_dom"/>
</dbReference>
<evidence type="ECO:0000313" key="6">
    <source>
        <dbReference type="Proteomes" id="UP001460270"/>
    </source>
</evidence>
<dbReference type="GO" id="GO:0006310">
    <property type="term" value="P:DNA recombination"/>
    <property type="evidence" value="ECO:0007669"/>
    <property type="project" value="UniProtKB-KW"/>
</dbReference>
<protein>
    <recommendedName>
        <fullName evidence="1">ATP-dependent DNA helicase</fullName>
        <ecNumber evidence="1">5.6.2.3</ecNumber>
    </recommendedName>
</protein>
<dbReference type="InterPro" id="IPR027417">
    <property type="entry name" value="P-loop_NTPase"/>
</dbReference>
<dbReference type="GO" id="GO:0000723">
    <property type="term" value="P:telomere maintenance"/>
    <property type="evidence" value="ECO:0007669"/>
    <property type="project" value="InterPro"/>
</dbReference>
<feature type="compositionally biased region" description="Basic residues" evidence="2">
    <location>
        <begin position="180"/>
        <end position="190"/>
    </location>
</feature>
<feature type="compositionally biased region" description="Pro residues" evidence="2">
    <location>
        <begin position="163"/>
        <end position="173"/>
    </location>
</feature>
<organism evidence="5 6">
    <name type="scientific">Mugilogobius chulae</name>
    <name type="common">yellowstripe goby</name>
    <dbReference type="NCBI Taxonomy" id="88201"/>
    <lineage>
        <taxon>Eukaryota</taxon>
        <taxon>Metazoa</taxon>
        <taxon>Chordata</taxon>
        <taxon>Craniata</taxon>
        <taxon>Vertebrata</taxon>
        <taxon>Euteleostomi</taxon>
        <taxon>Actinopterygii</taxon>
        <taxon>Neopterygii</taxon>
        <taxon>Teleostei</taxon>
        <taxon>Neoteleostei</taxon>
        <taxon>Acanthomorphata</taxon>
        <taxon>Gobiaria</taxon>
        <taxon>Gobiiformes</taxon>
        <taxon>Gobioidei</taxon>
        <taxon>Gobiidae</taxon>
        <taxon>Gobionellinae</taxon>
        <taxon>Mugilogobius</taxon>
    </lineage>
</organism>
<feature type="region of interest" description="Disordered" evidence="2">
    <location>
        <begin position="152"/>
        <end position="194"/>
    </location>
</feature>
<dbReference type="CDD" id="cd18809">
    <property type="entry name" value="SF1_C_RecD"/>
    <property type="match status" value="1"/>
</dbReference>
<comment type="catalytic activity">
    <reaction evidence="1">
        <text>ATP + H2O = ADP + phosphate + H(+)</text>
        <dbReference type="Rhea" id="RHEA:13065"/>
        <dbReference type="ChEBI" id="CHEBI:15377"/>
        <dbReference type="ChEBI" id="CHEBI:15378"/>
        <dbReference type="ChEBI" id="CHEBI:30616"/>
        <dbReference type="ChEBI" id="CHEBI:43474"/>
        <dbReference type="ChEBI" id="CHEBI:456216"/>
        <dbReference type="EC" id="5.6.2.3"/>
    </reaction>
</comment>
<name>A0AAW0P8P7_9GOBI</name>
<feature type="compositionally biased region" description="Basic and acidic residues" evidence="2">
    <location>
        <begin position="849"/>
        <end position="863"/>
    </location>
</feature>
<feature type="region of interest" description="Disordered" evidence="2">
    <location>
        <begin position="835"/>
        <end position="866"/>
    </location>
</feature>
<keyword evidence="1" id="KW-0234">DNA repair</keyword>
<dbReference type="Proteomes" id="UP001460270">
    <property type="component" value="Unassembled WGS sequence"/>
</dbReference>
<dbReference type="PANTHER" id="PTHR47642">
    <property type="entry name" value="ATP-DEPENDENT DNA HELICASE"/>
    <property type="match status" value="1"/>
</dbReference>
<feature type="compositionally biased region" description="Acidic residues" evidence="2">
    <location>
        <begin position="327"/>
        <end position="351"/>
    </location>
</feature>
<feature type="region of interest" description="Disordered" evidence="2">
    <location>
        <begin position="257"/>
        <end position="301"/>
    </location>
</feature>
<dbReference type="GO" id="GO:0043139">
    <property type="term" value="F:5'-3' DNA helicase activity"/>
    <property type="evidence" value="ECO:0007669"/>
    <property type="project" value="UniProtKB-EC"/>
</dbReference>
<dbReference type="EMBL" id="JBBPFD010000007">
    <property type="protein sequence ID" value="KAK7919195.1"/>
    <property type="molecule type" value="Genomic_DNA"/>
</dbReference>
<dbReference type="SUPFAM" id="SSF52540">
    <property type="entry name" value="P-loop containing nucleoside triphosphate hydrolases"/>
    <property type="match status" value="2"/>
</dbReference>
<sequence length="911" mass="102579">MALPIGCSQTLLMMSGAPLFYFRTCFTVSSGSINIPSNTTFKNAVEMFEELLCSAKEFCSQVCVVDFPPFLSIDDNYQIALSQAYHRVAAIYGMTYHPIADHFCRNDRKLWNDKGTLLSDDHGLQILMDQVWTICYRELELSPSCAPKLPFRTYSKPRRSPTQSPPVSRPVSPPEIFSRGRPKKPQRSRVRYISPSGFEYVGPVPKEKSKESLCSQQSSAETAQQLQLDDLEIFPPLVPTAREKCDLFTPLVSLSPLSHRKPQHQTKPQHSSSHYHSNSHDDSARHSNSSSHCHSHSNPSFIHTMNQTLDFEFNEEWINDFSRPEEQEPPAEQEEGEEKTDDKNESEEAPEDEHLYVQQQHGVFNDTCSMPVDLGQETLDQYLDNSVISVAPAEGNNPQTDDLEAIENDITNNAILEDAWCALCPIQQHDRLEDIEEGVQKADSSHAESYEIPELAIRKEDVQHLEKANILTRQEGLNLVRTLNEQQMAIFNKIRQWCIKKILNDNPEPLHIFITGGAGTGKSHLIRAVQYEATRLLAPLCSTPDSESVLIAAPTGIAAYNLKTTTIHSMFSIGLDARLPYIPLGEDKLNTLRIQFSDVHFIILDEISMVSYNLLVYIHGRLRQIKQTGDSPFGNLSIIAVGDFYQLPPVKGKPLYEEQVGFNLWNDLFQLAELTTVVRQQDNAFADLLNRLRTRTKDSPMLPEDEQLLKSRETGQNSTALHIFPTNSQVEDHNHQQVLITCPDHITIKAQNYSYSKKTGKLIEFTQGIVKAKQSSLLDELPIGVNARVMLIKNLDISDGLVNGICGTVTFIDNPPNARLPLAIYVKFDDNKVGTQTRSRSLTPPNLRDSTRIEPTEEHANKKGERRRQFPLKLAWACTVHKVQGLTVDEAVVGLDHTFTAGQAYVALSRT</sequence>
<dbReference type="Pfam" id="PF21530">
    <property type="entry name" value="Pif1_2B_dom"/>
    <property type="match status" value="1"/>
</dbReference>
<gene>
    <name evidence="5" type="ORF">WMY93_010479</name>
</gene>
<feature type="compositionally biased region" description="Polar residues" evidence="2">
    <location>
        <begin position="835"/>
        <end position="844"/>
    </location>
</feature>
<feature type="region of interest" description="Disordered" evidence="2">
    <location>
        <begin position="323"/>
        <end position="352"/>
    </location>
</feature>
<reference evidence="6" key="1">
    <citation type="submission" date="2024-04" db="EMBL/GenBank/DDBJ databases">
        <title>Salinicola lusitanus LLJ914,a marine bacterium isolated from the Okinawa Trough.</title>
        <authorList>
            <person name="Li J."/>
        </authorList>
    </citation>
    <scope>NUCLEOTIDE SEQUENCE [LARGE SCALE GENOMIC DNA]</scope>
</reference>
<evidence type="ECO:0000256" key="1">
    <source>
        <dbReference type="RuleBase" id="RU363044"/>
    </source>
</evidence>
<dbReference type="GO" id="GO:0016787">
    <property type="term" value="F:hydrolase activity"/>
    <property type="evidence" value="ECO:0007669"/>
    <property type="project" value="UniProtKB-KW"/>
</dbReference>
<dbReference type="PANTHER" id="PTHR47642:SF3">
    <property type="entry name" value="ATP-DEPENDENT DNA HELICASE"/>
    <property type="match status" value="1"/>
</dbReference>
<dbReference type="InterPro" id="IPR010285">
    <property type="entry name" value="DNA_helicase_pif1-like_DEAD"/>
</dbReference>
<comment type="cofactor">
    <cofactor evidence="1">
        <name>Mg(2+)</name>
        <dbReference type="ChEBI" id="CHEBI:18420"/>
    </cofactor>
</comment>
<dbReference type="Pfam" id="PF05970">
    <property type="entry name" value="PIF1"/>
    <property type="match status" value="1"/>
</dbReference>
<feature type="domain" description="DNA helicase Pif1-like 2B" evidence="4">
    <location>
        <begin position="787"/>
        <end position="810"/>
    </location>
</feature>
<evidence type="ECO:0000259" key="3">
    <source>
        <dbReference type="Pfam" id="PF05970"/>
    </source>
</evidence>
<dbReference type="GO" id="GO:0006281">
    <property type="term" value="P:DNA repair"/>
    <property type="evidence" value="ECO:0007669"/>
    <property type="project" value="UniProtKB-KW"/>
</dbReference>
<keyword evidence="1" id="KW-0067">ATP-binding</keyword>
<proteinExistence type="inferred from homology"/>
<dbReference type="Gene3D" id="3.40.50.300">
    <property type="entry name" value="P-loop containing nucleotide triphosphate hydrolases"/>
    <property type="match status" value="1"/>
</dbReference>
<evidence type="ECO:0000256" key="2">
    <source>
        <dbReference type="SAM" id="MobiDB-lite"/>
    </source>
</evidence>